<dbReference type="Pfam" id="PF06271">
    <property type="entry name" value="RDD"/>
    <property type="match status" value="1"/>
</dbReference>
<dbReference type="AlphaFoldDB" id="A0A5C8PVQ5"/>
<accession>A0A5C8PVQ5</accession>
<keyword evidence="3 6" id="KW-0812">Transmembrane</keyword>
<evidence type="ECO:0000256" key="4">
    <source>
        <dbReference type="ARBA" id="ARBA00022989"/>
    </source>
</evidence>
<dbReference type="InterPro" id="IPR051791">
    <property type="entry name" value="Pra-immunoreactive"/>
</dbReference>
<organism evidence="8 9">
    <name type="scientific">Vineibacter terrae</name>
    <dbReference type="NCBI Taxonomy" id="2586908"/>
    <lineage>
        <taxon>Bacteria</taxon>
        <taxon>Pseudomonadati</taxon>
        <taxon>Pseudomonadota</taxon>
        <taxon>Alphaproteobacteria</taxon>
        <taxon>Hyphomicrobiales</taxon>
        <taxon>Vineibacter</taxon>
    </lineage>
</organism>
<dbReference type="EMBL" id="VDUZ01000002">
    <property type="protein sequence ID" value="TXL82063.1"/>
    <property type="molecule type" value="Genomic_DNA"/>
</dbReference>
<gene>
    <name evidence="8" type="ORF">FHP25_01800</name>
</gene>
<evidence type="ECO:0000256" key="2">
    <source>
        <dbReference type="ARBA" id="ARBA00022475"/>
    </source>
</evidence>
<feature type="transmembrane region" description="Helical" evidence="6">
    <location>
        <begin position="13"/>
        <end position="41"/>
    </location>
</feature>
<keyword evidence="5 6" id="KW-0472">Membrane</keyword>
<dbReference type="PANTHER" id="PTHR36115:SF4">
    <property type="entry name" value="MEMBRANE PROTEIN"/>
    <property type="match status" value="1"/>
</dbReference>
<keyword evidence="4 6" id="KW-1133">Transmembrane helix</keyword>
<comment type="subcellular location">
    <subcellularLocation>
        <location evidence="1">Cell membrane</location>
        <topology evidence="1">Multi-pass membrane protein</topology>
    </subcellularLocation>
</comment>
<keyword evidence="9" id="KW-1185">Reference proteome</keyword>
<dbReference type="OrthoDB" id="9793824at2"/>
<evidence type="ECO:0000256" key="3">
    <source>
        <dbReference type="ARBA" id="ARBA00022692"/>
    </source>
</evidence>
<comment type="caution">
    <text evidence="8">The sequence shown here is derived from an EMBL/GenBank/DDBJ whole genome shotgun (WGS) entry which is preliminary data.</text>
</comment>
<feature type="transmembrane region" description="Helical" evidence="6">
    <location>
        <begin position="103"/>
        <end position="122"/>
    </location>
</feature>
<evidence type="ECO:0000313" key="8">
    <source>
        <dbReference type="EMBL" id="TXL82063.1"/>
    </source>
</evidence>
<protein>
    <submittedName>
        <fullName evidence="8">RDD family protein</fullName>
    </submittedName>
</protein>
<feature type="domain" description="RDD" evidence="7">
    <location>
        <begin position="6"/>
        <end position="134"/>
    </location>
</feature>
<feature type="transmembrane region" description="Helical" evidence="6">
    <location>
        <begin position="48"/>
        <end position="67"/>
    </location>
</feature>
<sequence>MQGPVYAGFWLRFVAYIIDAIVVNIAAYILGFIVGLAIGFGGGRDAQAMQLVMGILGIVLAWLYFALQESSAASATLGKRALGLRVLCSDGARLSFGRATGRFFAKIISGIILMIGYIMAAFTDRKRALHDMIADTVVIKG</sequence>
<keyword evidence="2" id="KW-1003">Cell membrane</keyword>
<dbReference type="PANTHER" id="PTHR36115">
    <property type="entry name" value="PROLINE-RICH ANTIGEN HOMOLOG-RELATED"/>
    <property type="match status" value="1"/>
</dbReference>
<evidence type="ECO:0000259" key="7">
    <source>
        <dbReference type="Pfam" id="PF06271"/>
    </source>
</evidence>
<evidence type="ECO:0000256" key="6">
    <source>
        <dbReference type="SAM" id="Phobius"/>
    </source>
</evidence>
<evidence type="ECO:0000256" key="1">
    <source>
        <dbReference type="ARBA" id="ARBA00004651"/>
    </source>
</evidence>
<proteinExistence type="predicted"/>
<name>A0A5C8PVQ5_9HYPH</name>
<dbReference type="Proteomes" id="UP000321638">
    <property type="component" value="Unassembled WGS sequence"/>
</dbReference>
<evidence type="ECO:0000256" key="5">
    <source>
        <dbReference type="ARBA" id="ARBA00023136"/>
    </source>
</evidence>
<reference evidence="8 9" key="1">
    <citation type="submission" date="2019-06" db="EMBL/GenBank/DDBJ databases">
        <title>New taxonomy in bacterial strain CC-CFT640, isolated from vineyard.</title>
        <authorList>
            <person name="Lin S.-Y."/>
            <person name="Tsai C.-F."/>
            <person name="Young C.-C."/>
        </authorList>
    </citation>
    <scope>NUCLEOTIDE SEQUENCE [LARGE SCALE GENOMIC DNA]</scope>
    <source>
        <strain evidence="8 9">CC-CFT640</strain>
    </source>
</reference>
<evidence type="ECO:0000313" key="9">
    <source>
        <dbReference type="Proteomes" id="UP000321638"/>
    </source>
</evidence>
<dbReference type="GO" id="GO:0005886">
    <property type="term" value="C:plasma membrane"/>
    <property type="evidence" value="ECO:0007669"/>
    <property type="project" value="UniProtKB-SubCell"/>
</dbReference>
<dbReference type="InterPro" id="IPR010432">
    <property type="entry name" value="RDD"/>
</dbReference>